<gene>
    <name evidence="1" type="ORF">FF38_00731</name>
</gene>
<name>A0A0L0CPY7_LUCCU</name>
<comment type="caution">
    <text evidence="1">The sequence shown here is derived from an EMBL/GenBank/DDBJ whole genome shotgun (WGS) entry which is preliminary data.</text>
</comment>
<evidence type="ECO:0000313" key="1">
    <source>
        <dbReference type="EMBL" id="KNC34415.1"/>
    </source>
</evidence>
<protein>
    <submittedName>
        <fullName evidence="1">Uncharacterized protein</fullName>
    </submittedName>
</protein>
<dbReference type="Proteomes" id="UP000037069">
    <property type="component" value="Unassembled WGS sequence"/>
</dbReference>
<proteinExistence type="predicted"/>
<dbReference type="OMA" id="KRINTFA"/>
<reference evidence="1 2" key="1">
    <citation type="journal article" date="2015" name="Nat. Commun.">
        <title>Lucilia cuprina genome unlocks parasitic fly biology to underpin future interventions.</title>
        <authorList>
            <person name="Anstead C.A."/>
            <person name="Korhonen P.K."/>
            <person name="Young N.D."/>
            <person name="Hall R.S."/>
            <person name="Jex A.R."/>
            <person name="Murali S.C."/>
            <person name="Hughes D.S."/>
            <person name="Lee S.F."/>
            <person name="Perry T."/>
            <person name="Stroehlein A.J."/>
            <person name="Ansell B.R."/>
            <person name="Breugelmans B."/>
            <person name="Hofmann A."/>
            <person name="Qu J."/>
            <person name="Dugan S."/>
            <person name="Lee S.L."/>
            <person name="Chao H."/>
            <person name="Dinh H."/>
            <person name="Han Y."/>
            <person name="Doddapaneni H.V."/>
            <person name="Worley K.C."/>
            <person name="Muzny D.M."/>
            <person name="Ioannidis P."/>
            <person name="Waterhouse R.M."/>
            <person name="Zdobnov E.M."/>
            <person name="James P.J."/>
            <person name="Bagnall N.H."/>
            <person name="Kotze A.C."/>
            <person name="Gibbs R.A."/>
            <person name="Richards S."/>
            <person name="Batterham P."/>
            <person name="Gasser R.B."/>
        </authorList>
    </citation>
    <scope>NUCLEOTIDE SEQUENCE [LARGE SCALE GENOMIC DNA]</scope>
    <source>
        <strain evidence="1 2">LS</strain>
        <tissue evidence="1">Full body</tissue>
    </source>
</reference>
<accession>A0A0L0CPY7</accession>
<keyword evidence="2" id="KW-1185">Reference proteome</keyword>
<sequence>MLQNKQKIGKRINTFAKTLVDEMRHISPIIPMNDLRTVVQQAVNKYSTSFLEKDAAGNIISSTMVPLLTIMSNRVNFLNRAPKRNTQFDPDIPIKNKRRSNLFKNTCVNWQPTSMNSSETLSSLNMETIKKFMTECYDLQRTHFNTMNQVPTIRSIKTEWPLIFKKAYLYDHFKKLMNLDASLFEINVNAELGKIRRHFENLNKPKFYEALSQGATDYEILNAIALYFGKNIGFLHKNFEIETTLEEILCQISTNAPFMAIVQIQNVKKINCNEIARKCSNTINNL</sequence>
<dbReference type="EMBL" id="JRES01000067">
    <property type="protein sequence ID" value="KNC34415.1"/>
    <property type="molecule type" value="Genomic_DNA"/>
</dbReference>
<organism evidence="1 2">
    <name type="scientific">Lucilia cuprina</name>
    <name type="common">Green bottle fly</name>
    <name type="synonym">Australian sheep blowfly</name>
    <dbReference type="NCBI Taxonomy" id="7375"/>
    <lineage>
        <taxon>Eukaryota</taxon>
        <taxon>Metazoa</taxon>
        <taxon>Ecdysozoa</taxon>
        <taxon>Arthropoda</taxon>
        <taxon>Hexapoda</taxon>
        <taxon>Insecta</taxon>
        <taxon>Pterygota</taxon>
        <taxon>Neoptera</taxon>
        <taxon>Endopterygota</taxon>
        <taxon>Diptera</taxon>
        <taxon>Brachycera</taxon>
        <taxon>Muscomorpha</taxon>
        <taxon>Oestroidea</taxon>
        <taxon>Calliphoridae</taxon>
        <taxon>Luciliinae</taxon>
        <taxon>Lucilia</taxon>
    </lineage>
</organism>
<evidence type="ECO:0000313" key="2">
    <source>
        <dbReference type="Proteomes" id="UP000037069"/>
    </source>
</evidence>
<dbReference type="AlphaFoldDB" id="A0A0L0CPY7"/>